<comment type="caution">
    <text evidence="2">The sequence shown here is derived from an EMBL/GenBank/DDBJ whole genome shotgun (WGS) entry which is preliminary data.</text>
</comment>
<name>A0A8T2KJ37_9PIPI</name>
<proteinExistence type="predicted"/>
<dbReference type="Proteomes" id="UP000812440">
    <property type="component" value="Chromosome 1"/>
</dbReference>
<evidence type="ECO:0000313" key="3">
    <source>
        <dbReference type="Proteomes" id="UP000812440"/>
    </source>
</evidence>
<sequence>MVVLKGTFYQKKIQMENNIKCLAESCFKNCYYLCSQFCVFCYLTFVWILSHKQNSKNIFRSNLTHLLEWKAVDALKICWCIVWVSW</sequence>
<accession>A0A8T2KJ37</accession>
<evidence type="ECO:0000256" key="1">
    <source>
        <dbReference type="SAM" id="Phobius"/>
    </source>
</evidence>
<dbReference type="EMBL" id="JAACNH010000001">
    <property type="protein sequence ID" value="KAG8455934.1"/>
    <property type="molecule type" value="Genomic_DNA"/>
</dbReference>
<organism evidence="2 3">
    <name type="scientific">Hymenochirus boettgeri</name>
    <name type="common">Congo dwarf clawed frog</name>
    <dbReference type="NCBI Taxonomy" id="247094"/>
    <lineage>
        <taxon>Eukaryota</taxon>
        <taxon>Metazoa</taxon>
        <taxon>Chordata</taxon>
        <taxon>Craniata</taxon>
        <taxon>Vertebrata</taxon>
        <taxon>Euteleostomi</taxon>
        <taxon>Amphibia</taxon>
        <taxon>Batrachia</taxon>
        <taxon>Anura</taxon>
        <taxon>Pipoidea</taxon>
        <taxon>Pipidae</taxon>
        <taxon>Pipinae</taxon>
        <taxon>Hymenochirus</taxon>
    </lineage>
</organism>
<gene>
    <name evidence="2" type="ORF">GDO86_001942</name>
</gene>
<keyword evidence="1" id="KW-0472">Membrane</keyword>
<protein>
    <submittedName>
        <fullName evidence="2">Uncharacterized protein</fullName>
    </submittedName>
</protein>
<keyword evidence="1" id="KW-0812">Transmembrane</keyword>
<keyword evidence="1" id="KW-1133">Transmembrane helix</keyword>
<evidence type="ECO:0000313" key="2">
    <source>
        <dbReference type="EMBL" id="KAG8455934.1"/>
    </source>
</evidence>
<feature type="transmembrane region" description="Helical" evidence="1">
    <location>
        <begin position="30"/>
        <end position="50"/>
    </location>
</feature>
<dbReference type="AlphaFoldDB" id="A0A8T2KJ37"/>
<keyword evidence="3" id="KW-1185">Reference proteome</keyword>
<reference evidence="2" key="1">
    <citation type="thesis" date="2020" institute="ProQuest LLC" country="789 East Eisenhower Parkway, Ann Arbor, MI, USA">
        <title>Comparative Genomics and Chromosome Evolution.</title>
        <authorList>
            <person name="Mudd A.B."/>
        </authorList>
    </citation>
    <scope>NUCLEOTIDE SEQUENCE</scope>
    <source>
        <strain evidence="2">Female2</strain>
        <tissue evidence="2">Blood</tissue>
    </source>
</reference>